<name>A0A9D1SDR5_9FIRM</name>
<gene>
    <name evidence="1" type="ORF">IAA61_01095</name>
</gene>
<proteinExistence type="predicted"/>
<dbReference type="Gene3D" id="3.40.50.450">
    <property type="match status" value="1"/>
</dbReference>
<dbReference type="Pfam" id="PF06908">
    <property type="entry name" value="YpsA"/>
    <property type="match status" value="1"/>
</dbReference>
<dbReference type="Proteomes" id="UP000824109">
    <property type="component" value="Unassembled WGS sequence"/>
</dbReference>
<reference evidence="1" key="1">
    <citation type="submission" date="2020-10" db="EMBL/GenBank/DDBJ databases">
        <authorList>
            <person name="Gilroy R."/>
        </authorList>
    </citation>
    <scope>NUCLEOTIDE SEQUENCE</scope>
    <source>
        <strain evidence="1">USAMLcec3-3695</strain>
    </source>
</reference>
<dbReference type="InterPro" id="IPR010697">
    <property type="entry name" value="YspA"/>
</dbReference>
<comment type="caution">
    <text evidence="1">The sequence shown here is derived from an EMBL/GenBank/DDBJ whole genome shotgun (WGS) entry which is preliminary data.</text>
</comment>
<dbReference type="SUPFAM" id="SSF102405">
    <property type="entry name" value="MCP/YpsA-like"/>
    <property type="match status" value="1"/>
</dbReference>
<reference evidence="1" key="2">
    <citation type="journal article" date="2021" name="PeerJ">
        <title>Extensive microbial diversity within the chicken gut microbiome revealed by metagenomics and culture.</title>
        <authorList>
            <person name="Gilroy R."/>
            <person name="Ravi A."/>
            <person name="Getino M."/>
            <person name="Pursley I."/>
            <person name="Horton D.L."/>
            <person name="Alikhan N.F."/>
            <person name="Baker D."/>
            <person name="Gharbi K."/>
            <person name="Hall N."/>
            <person name="Watson M."/>
            <person name="Adriaenssens E.M."/>
            <person name="Foster-Nyarko E."/>
            <person name="Jarju S."/>
            <person name="Secka A."/>
            <person name="Antonio M."/>
            <person name="Oren A."/>
            <person name="Chaudhuri R.R."/>
            <person name="La Ragione R."/>
            <person name="Hildebrand F."/>
            <person name="Pallen M.J."/>
        </authorList>
    </citation>
    <scope>NUCLEOTIDE SEQUENCE</scope>
    <source>
        <strain evidence="1">USAMLcec3-3695</strain>
    </source>
</reference>
<evidence type="ECO:0000313" key="2">
    <source>
        <dbReference type="Proteomes" id="UP000824109"/>
    </source>
</evidence>
<protein>
    <submittedName>
        <fullName evidence="1">DUF1273 family protein</fullName>
    </submittedName>
</protein>
<sequence>MSSNENQRCFFTGHRIMSKYERGRAALLTESLCEKLILTRGVTEFISGGAIGYDHIAALAVLRLKKKYPVRLCLYLPCRDRAARWSGAQIREWKTVEEAADECRYITDGPYITGCMHRRNRAMVDDAVYGIAFCRSGYGGTAATLRYAADKGRKTFVLTVPGTELPFGTFYRRYI</sequence>
<accession>A0A9D1SDR5</accession>
<dbReference type="PANTHER" id="PTHR38440:SF1">
    <property type="entry name" value="UPF0398 PROTEIN SPR0331"/>
    <property type="match status" value="1"/>
</dbReference>
<dbReference type="PANTHER" id="PTHR38440">
    <property type="entry name" value="UPF0398 PROTEIN YPSA"/>
    <property type="match status" value="1"/>
</dbReference>
<organism evidence="1 2">
    <name type="scientific">Candidatus Ornithomonoglobus merdipullorum</name>
    <dbReference type="NCBI Taxonomy" id="2840895"/>
    <lineage>
        <taxon>Bacteria</taxon>
        <taxon>Bacillati</taxon>
        <taxon>Bacillota</taxon>
        <taxon>Clostridia</taxon>
        <taxon>Candidatus Ornithomonoglobus</taxon>
    </lineage>
</organism>
<evidence type="ECO:0000313" key="1">
    <source>
        <dbReference type="EMBL" id="HIU56391.1"/>
    </source>
</evidence>
<dbReference type="AlphaFoldDB" id="A0A9D1SDR5"/>
<dbReference type="EMBL" id="DVNB01000014">
    <property type="protein sequence ID" value="HIU56391.1"/>
    <property type="molecule type" value="Genomic_DNA"/>
</dbReference>